<proteinExistence type="predicted"/>
<sequence length="80" mass="9416">MDKPSLTQNRRGSMVRHITLEVDCFFLYFLEGRFIFGRLAQALAQVYDILNHFVCSHARRRQRNCTQQALDIQGPRAYLI</sequence>
<dbReference type="AlphaFoldDB" id="A0A1D6HBF3"/>
<dbReference type="ExpressionAtlas" id="A0A1D6HBF3">
    <property type="expression patterns" value="baseline and differential"/>
</dbReference>
<evidence type="ECO:0000313" key="1">
    <source>
        <dbReference type="EMBL" id="AQK72041.1"/>
    </source>
</evidence>
<reference evidence="1" key="1">
    <citation type="submission" date="2015-12" db="EMBL/GenBank/DDBJ databases">
        <title>Update maize B73 reference genome by single molecule sequencing technologies.</title>
        <authorList>
            <consortium name="Maize Genome Sequencing Project"/>
            <person name="Ware D."/>
        </authorList>
    </citation>
    <scope>NUCLEOTIDE SEQUENCE</scope>
    <source>
        <tissue evidence="1">Seedling</tissue>
    </source>
</reference>
<organism evidence="1">
    <name type="scientific">Zea mays</name>
    <name type="common">Maize</name>
    <dbReference type="NCBI Taxonomy" id="4577"/>
    <lineage>
        <taxon>Eukaryota</taxon>
        <taxon>Viridiplantae</taxon>
        <taxon>Streptophyta</taxon>
        <taxon>Embryophyta</taxon>
        <taxon>Tracheophyta</taxon>
        <taxon>Spermatophyta</taxon>
        <taxon>Magnoliopsida</taxon>
        <taxon>Liliopsida</taxon>
        <taxon>Poales</taxon>
        <taxon>Poaceae</taxon>
        <taxon>PACMAD clade</taxon>
        <taxon>Panicoideae</taxon>
        <taxon>Andropogonodae</taxon>
        <taxon>Andropogoneae</taxon>
        <taxon>Tripsacinae</taxon>
        <taxon>Zea</taxon>
    </lineage>
</organism>
<gene>
    <name evidence="1" type="ORF">ZEAMMB73_Zm00001d016956</name>
</gene>
<protein>
    <submittedName>
        <fullName evidence="1">Uncharacterized protein</fullName>
    </submittedName>
</protein>
<name>A0A1D6HBF3_MAIZE</name>
<dbReference type="EMBL" id="CM000781">
    <property type="protein sequence ID" value="AQK72030.1"/>
    <property type="molecule type" value="Genomic_DNA"/>
</dbReference>
<dbReference type="EMBL" id="CM000781">
    <property type="protein sequence ID" value="AQK72041.1"/>
    <property type="molecule type" value="Genomic_DNA"/>
</dbReference>
<accession>A0A1D6HBF3</accession>